<organism evidence="3 4">
    <name type="scientific">Mycena metata</name>
    <dbReference type="NCBI Taxonomy" id="1033252"/>
    <lineage>
        <taxon>Eukaryota</taxon>
        <taxon>Fungi</taxon>
        <taxon>Dikarya</taxon>
        <taxon>Basidiomycota</taxon>
        <taxon>Agaricomycotina</taxon>
        <taxon>Agaricomycetes</taxon>
        <taxon>Agaricomycetidae</taxon>
        <taxon>Agaricales</taxon>
        <taxon>Marasmiineae</taxon>
        <taxon>Mycenaceae</taxon>
        <taxon>Mycena</taxon>
    </lineage>
</organism>
<protein>
    <recommendedName>
        <fullName evidence="5">Secreted protein</fullName>
    </recommendedName>
</protein>
<keyword evidence="2" id="KW-0732">Signal</keyword>
<feature type="signal peptide" evidence="2">
    <location>
        <begin position="1"/>
        <end position="18"/>
    </location>
</feature>
<evidence type="ECO:0000313" key="4">
    <source>
        <dbReference type="Proteomes" id="UP001215598"/>
    </source>
</evidence>
<dbReference type="Proteomes" id="UP001215598">
    <property type="component" value="Unassembled WGS sequence"/>
</dbReference>
<evidence type="ECO:0000256" key="2">
    <source>
        <dbReference type="SAM" id="SignalP"/>
    </source>
</evidence>
<feature type="region of interest" description="Disordered" evidence="1">
    <location>
        <begin position="60"/>
        <end position="80"/>
    </location>
</feature>
<dbReference type="EMBL" id="JARKIB010000017">
    <property type="protein sequence ID" value="KAJ7769793.1"/>
    <property type="molecule type" value="Genomic_DNA"/>
</dbReference>
<dbReference type="AlphaFoldDB" id="A0AAD7NPG5"/>
<feature type="compositionally biased region" description="Polar residues" evidence="1">
    <location>
        <begin position="68"/>
        <end position="80"/>
    </location>
</feature>
<feature type="chain" id="PRO_5042060668" description="Secreted protein" evidence="2">
    <location>
        <begin position="19"/>
        <end position="96"/>
    </location>
</feature>
<keyword evidence="4" id="KW-1185">Reference proteome</keyword>
<evidence type="ECO:0000256" key="1">
    <source>
        <dbReference type="SAM" id="MobiDB-lite"/>
    </source>
</evidence>
<sequence>MLHSSFLSLPFLATSVCAMISRMRFSAAVRSQYWSSQAFPNLSRRQASEKPRAADERIEIQTTDSKHNGTCPNGALNQKPYQRSGKLRLGCCPSFS</sequence>
<name>A0AAD7NPG5_9AGAR</name>
<gene>
    <name evidence="3" type="ORF">B0H16DRAFT_1516424</name>
</gene>
<proteinExistence type="predicted"/>
<accession>A0AAD7NPG5</accession>
<evidence type="ECO:0008006" key="5">
    <source>
        <dbReference type="Google" id="ProtNLM"/>
    </source>
</evidence>
<comment type="caution">
    <text evidence="3">The sequence shown here is derived from an EMBL/GenBank/DDBJ whole genome shotgun (WGS) entry which is preliminary data.</text>
</comment>
<evidence type="ECO:0000313" key="3">
    <source>
        <dbReference type="EMBL" id="KAJ7769793.1"/>
    </source>
</evidence>
<reference evidence="3" key="1">
    <citation type="submission" date="2023-03" db="EMBL/GenBank/DDBJ databases">
        <title>Massive genome expansion in bonnet fungi (Mycena s.s.) driven by repeated elements and novel gene families across ecological guilds.</title>
        <authorList>
            <consortium name="Lawrence Berkeley National Laboratory"/>
            <person name="Harder C.B."/>
            <person name="Miyauchi S."/>
            <person name="Viragh M."/>
            <person name="Kuo A."/>
            <person name="Thoen E."/>
            <person name="Andreopoulos B."/>
            <person name="Lu D."/>
            <person name="Skrede I."/>
            <person name="Drula E."/>
            <person name="Henrissat B."/>
            <person name="Morin E."/>
            <person name="Kohler A."/>
            <person name="Barry K."/>
            <person name="LaButti K."/>
            <person name="Morin E."/>
            <person name="Salamov A."/>
            <person name="Lipzen A."/>
            <person name="Mereny Z."/>
            <person name="Hegedus B."/>
            <person name="Baldrian P."/>
            <person name="Stursova M."/>
            <person name="Weitz H."/>
            <person name="Taylor A."/>
            <person name="Grigoriev I.V."/>
            <person name="Nagy L.G."/>
            <person name="Martin F."/>
            <person name="Kauserud H."/>
        </authorList>
    </citation>
    <scope>NUCLEOTIDE SEQUENCE</scope>
    <source>
        <strain evidence="3">CBHHK182m</strain>
    </source>
</reference>